<organism evidence="11">
    <name type="scientific">Histia rhodope</name>
    <dbReference type="NCBI Taxonomy" id="1453155"/>
    <lineage>
        <taxon>Eukaryota</taxon>
        <taxon>Metazoa</taxon>
        <taxon>Ecdysozoa</taxon>
        <taxon>Arthropoda</taxon>
        <taxon>Hexapoda</taxon>
        <taxon>Insecta</taxon>
        <taxon>Pterygota</taxon>
        <taxon>Neoptera</taxon>
        <taxon>Endopterygota</taxon>
        <taxon>Lepidoptera</taxon>
        <taxon>Glossata</taxon>
        <taxon>Ditrysia</taxon>
        <taxon>Zygaenoidea</taxon>
        <taxon>Zygaenidae</taxon>
        <taxon>Chalcosiinae</taxon>
        <taxon>Histia</taxon>
    </lineage>
</organism>
<dbReference type="InterPro" id="IPR004117">
    <property type="entry name" value="7tm6_olfct_rcpt"/>
</dbReference>
<comment type="caution">
    <text evidence="10">Lacks conserved residue(s) required for the propagation of feature annotation.</text>
</comment>
<feature type="transmembrane region" description="Helical" evidence="10">
    <location>
        <begin position="115"/>
        <end position="141"/>
    </location>
</feature>
<evidence type="ECO:0000256" key="2">
    <source>
        <dbReference type="ARBA" id="ARBA00022475"/>
    </source>
</evidence>
<feature type="transmembrane region" description="Helical" evidence="10">
    <location>
        <begin position="161"/>
        <end position="179"/>
    </location>
</feature>
<dbReference type="PANTHER" id="PTHR21137:SF35">
    <property type="entry name" value="ODORANT RECEPTOR 19A-RELATED"/>
    <property type="match status" value="1"/>
</dbReference>
<evidence type="ECO:0000256" key="5">
    <source>
        <dbReference type="ARBA" id="ARBA00022725"/>
    </source>
</evidence>
<keyword evidence="5 10" id="KW-0552">Olfaction</keyword>
<dbReference type="GO" id="GO:0007165">
    <property type="term" value="P:signal transduction"/>
    <property type="evidence" value="ECO:0007669"/>
    <property type="project" value="UniProtKB-KW"/>
</dbReference>
<keyword evidence="7 10" id="KW-0472">Membrane</keyword>
<evidence type="ECO:0000256" key="8">
    <source>
        <dbReference type="ARBA" id="ARBA00023170"/>
    </source>
</evidence>
<evidence type="ECO:0000256" key="4">
    <source>
        <dbReference type="ARBA" id="ARBA00022692"/>
    </source>
</evidence>
<comment type="similarity">
    <text evidence="10">Belongs to the insect chemoreceptor superfamily. Heteromeric odorant receptor channel (TC 1.A.69) family.</text>
</comment>
<dbReference type="EMBL" id="MN515190">
    <property type="protein sequence ID" value="QMS80338.1"/>
    <property type="molecule type" value="mRNA"/>
</dbReference>
<keyword evidence="8 10" id="KW-0675">Receptor</keyword>
<evidence type="ECO:0000256" key="1">
    <source>
        <dbReference type="ARBA" id="ARBA00004651"/>
    </source>
</evidence>
<dbReference type="GO" id="GO:0005549">
    <property type="term" value="F:odorant binding"/>
    <property type="evidence" value="ECO:0007669"/>
    <property type="project" value="InterPro"/>
</dbReference>
<sequence>MKNSECLSASIAILKVTGVWWSDSMVYKIIGSLIQLFLYVFTVLAEIAYVLMVLGDTERTVDAAVLLLSHLVQGVKVATVWFRQRRIKGLIKLIDGPNFEKTDLMKAKMIESFGALLKLSGHLFLSTAAVTALFWVIVPMLKSEITLPLKTAYPFDINDPGSFTLMYGYTTISVVLVGVGDAAENYLLAALLILPTIHLEILCQELQELDHGDDIYERTVSCIKYHQHIIEYANEVASVFGIIMFCQFVTSSVIICMTLFKITITTEPIEMITMVFYLVCVCLELFLYCYAGDLLMNKSLLVSEASFPGKWLKDTRSCRALLMTTVRAQRPLIVKAGGVFTVSLPTAAAIMQTAYSYYAVLQQKTKEHN</sequence>
<keyword evidence="4 10" id="KW-0812">Transmembrane</keyword>
<gene>
    <name evidence="11" type="primary">OR23</name>
</gene>
<evidence type="ECO:0000256" key="3">
    <source>
        <dbReference type="ARBA" id="ARBA00022606"/>
    </source>
</evidence>
<name>A0A7G4KBV2_9NEOP</name>
<evidence type="ECO:0000256" key="6">
    <source>
        <dbReference type="ARBA" id="ARBA00022989"/>
    </source>
</evidence>
<evidence type="ECO:0000256" key="10">
    <source>
        <dbReference type="RuleBase" id="RU351113"/>
    </source>
</evidence>
<accession>A0A7G4KBV2</accession>
<keyword evidence="6 10" id="KW-1133">Transmembrane helix</keyword>
<proteinExistence type="evidence at transcript level"/>
<evidence type="ECO:0000256" key="9">
    <source>
        <dbReference type="ARBA" id="ARBA00023224"/>
    </source>
</evidence>
<feature type="transmembrane region" description="Helical" evidence="10">
    <location>
        <begin position="29"/>
        <end position="51"/>
    </location>
</feature>
<dbReference type="GO" id="GO:0005886">
    <property type="term" value="C:plasma membrane"/>
    <property type="evidence" value="ECO:0007669"/>
    <property type="project" value="UniProtKB-SubCell"/>
</dbReference>
<dbReference type="Pfam" id="PF02949">
    <property type="entry name" value="7tm_6"/>
    <property type="match status" value="1"/>
</dbReference>
<evidence type="ECO:0000256" key="7">
    <source>
        <dbReference type="ARBA" id="ARBA00023136"/>
    </source>
</evidence>
<keyword evidence="2" id="KW-1003">Cell membrane</keyword>
<keyword evidence="3 10" id="KW-0716">Sensory transduction</keyword>
<feature type="transmembrane region" description="Helical" evidence="10">
    <location>
        <begin position="236"/>
        <end position="260"/>
    </location>
</feature>
<feature type="transmembrane region" description="Helical" evidence="10">
    <location>
        <begin position="272"/>
        <end position="291"/>
    </location>
</feature>
<dbReference type="GO" id="GO:0004984">
    <property type="term" value="F:olfactory receptor activity"/>
    <property type="evidence" value="ECO:0007669"/>
    <property type="project" value="InterPro"/>
</dbReference>
<feature type="transmembrane region" description="Helical" evidence="10">
    <location>
        <begin position="63"/>
        <end position="82"/>
    </location>
</feature>
<evidence type="ECO:0000313" key="11">
    <source>
        <dbReference type="EMBL" id="QMS80338.1"/>
    </source>
</evidence>
<protein>
    <recommendedName>
        <fullName evidence="10">Odorant receptor</fullName>
    </recommendedName>
</protein>
<reference evidence="11" key="1">
    <citation type="submission" date="2019-09" db="EMBL/GenBank/DDBJ databases">
        <authorList>
            <person name="Yang H."/>
        </authorList>
    </citation>
    <scope>NUCLEOTIDE SEQUENCE</scope>
</reference>
<dbReference type="AlphaFoldDB" id="A0A7G4KBV2"/>
<comment type="subcellular location">
    <subcellularLocation>
        <location evidence="1 10">Cell membrane</location>
        <topology evidence="1 10">Multi-pass membrane protein</topology>
    </subcellularLocation>
</comment>
<dbReference type="PANTHER" id="PTHR21137">
    <property type="entry name" value="ODORANT RECEPTOR"/>
    <property type="match status" value="1"/>
</dbReference>
<keyword evidence="9 10" id="KW-0807">Transducer</keyword>